<dbReference type="PROSITE" id="PS51640">
    <property type="entry name" value="MRG"/>
    <property type="match status" value="1"/>
</dbReference>
<dbReference type="EMBL" id="HBUF01237389">
    <property type="protein sequence ID" value="CAG6675639.1"/>
    <property type="molecule type" value="Transcribed_RNA"/>
</dbReference>
<evidence type="ECO:0000259" key="7">
    <source>
        <dbReference type="Pfam" id="PF05712"/>
    </source>
</evidence>
<reference evidence="8" key="1">
    <citation type="submission" date="2021-05" db="EMBL/GenBank/DDBJ databases">
        <authorList>
            <person name="Alioto T."/>
            <person name="Alioto T."/>
            <person name="Gomez Garrido J."/>
        </authorList>
    </citation>
    <scope>NUCLEOTIDE SEQUENCE</scope>
</reference>
<feature type="domain" description="MRG" evidence="7">
    <location>
        <begin position="53"/>
        <end position="118"/>
    </location>
</feature>
<dbReference type="GO" id="GO:0006325">
    <property type="term" value="P:chromatin organization"/>
    <property type="evidence" value="ECO:0007669"/>
    <property type="project" value="UniProtKB-KW"/>
</dbReference>
<keyword evidence="2" id="KW-0156">Chromatin regulator</keyword>
<sequence>MDSISSVDSTISGRTTSSVSSAGGTAPYLAHWDQTRSSLLERLSQWEFVPDNILQSSPPLPSAVYGAVHLTRLLVKLPGMLSNSVLTDEKIEYILEVVQDLAEYVSEHEEWFRPNIYVNNTF</sequence>
<dbReference type="Pfam" id="PF05712">
    <property type="entry name" value="MRG"/>
    <property type="match status" value="1"/>
</dbReference>
<dbReference type="InterPro" id="IPR038217">
    <property type="entry name" value="MRG_C_sf"/>
</dbReference>
<evidence type="ECO:0000256" key="6">
    <source>
        <dbReference type="SAM" id="MobiDB-lite"/>
    </source>
</evidence>
<proteinExistence type="predicted"/>
<evidence type="ECO:0000256" key="1">
    <source>
        <dbReference type="ARBA" id="ARBA00004123"/>
    </source>
</evidence>
<name>A0A8D8WWY7_9HEMI</name>
<dbReference type="PANTHER" id="PTHR10880:SF15">
    <property type="entry name" value="MSL COMPLEX SUBUNIT 3"/>
    <property type="match status" value="1"/>
</dbReference>
<keyword evidence="4" id="KW-0804">Transcription</keyword>
<organism evidence="8">
    <name type="scientific">Cacopsylla melanoneura</name>
    <dbReference type="NCBI Taxonomy" id="428564"/>
    <lineage>
        <taxon>Eukaryota</taxon>
        <taxon>Metazoa</taxon>
        <taxon>Ecdysozoa</taxon>
        <taxon>Arthropoda</taxon>
        <taxon>Hexapoda</taxon>
        <taxon>Insecta</taxon>
        <taxon>Pterygota</taxon>
        <taxon>Neoptera</taxon>
        <taxon>Paraneoptera</taxon>
        <taxon>Hemiptera</taxon>
        <taxon>Sternorrhyncha</taxon>
        <taxon>Psylloidea</taxon>
        <taxon>Psyllidae</taxon>
        <taxon>Psyllinae</taxon>
        <taxon>Cacopsylla</taxon>
    </lineage>
</organism>
<feature type="compositionally biased region" description="Low complexity" evidence="6">
    <location>
        <begin position="9"/>
        <end position="25"/>
    </location>
</feature>
<dbReference type="AlphaFoldDB" id="A0A8D8WWY7"/>
<dbReference type="EMBL" id="HBUF01532042">
    <property type="protein sequence ID" value="CAG6752093.1"/>
    <property type="molecule type" value="Transcribed_RNA"/>
</dbReference>
<evidence type="ECO:0000256" key="3">
    <source>
        <dbReference type="ARBA" id="ARBA00023015"/>
    </source>
</evidence>
<comment type="subcellular location">
    <subcellularLocation>
        <location evidence="1">Nucleus</location>
    </subcellularLocation>
</comment>
<dbReference type="InterPro" id="IPR026541">
    <property type="entry name" value="MRG_dom"/>
</dbReference>
<dbReference type="GO" id="GO:0006355">
    <property type="term" value="P:regulation of DNA-templated transcription"/>
    <property type="evidence" value="ECO:0007669"/>
    <property type="project" value="InterPro"/>
</dbReference>
<dbReference type="GO" id="GO:0035267">
    <property type="term" value="C:NuA4 histone acetyltransferase complex"/>
    <property type="evidence" value="ECO:0007669"/>
    <property type="project" value="TreeGrafter"/>
</dbReference>
<dbReference type="GO" id="GO:0072487">
    <property type="term" value="C:MSL complex"/>
    <property type="evidence" value="ECO:0007669"/>
    <property type="project" value="TreeGrafter"/>
</dbReference>
<dbReference type="EMBL" id="HBUF01532043">
    <property type="protein sequence ID" value="CAG6752094.1"/>
    <property type="molecule type" value="Transcribed_RNA"/>
</dbReference>
<dbReference type="EMBL" id="HBUF01237390">
    <property type="protein sequence ID" value="CAG6675641.1"/>
    <property type="molecule type" value="Transcribed_RNA"/>
</dbReference>
<protein>
    <submittedName>
        <fullName evidence="8">Protein male-specific lethal-3</fullName>
    </submittedName>
</protein>
<evidence type="ECO:0000256" key="4">
    <source>
        <dbReference type="ARBA" id="ARBA00023163"/>
    </source>
</evidence>
<feature type="region of interest" description="Disordered" evidence="6">
    <location>
        <begin position="1"/>
        <end position="26"/>
    </location>
</feature>
<dbReference type="GO" id="GO:0005634">
    <property type="term" value="C:nucleus"/>
    <property type="evidence" value="ECO:0007669"/>
    <property type="project" value="UniProtKB-SubCell"/>
</dbReference>
<evidence type="ECO:0000313" key="8">
    <source>
        <dbReference type="EMBL" id="CAG6675643.1"/>
    </source>
</evidence>
<dbReference type="InterPro" id="IPR008676">
    <property type="entry name" value="MRG"/>
</dbReference>
<evidence type="ECO:0000256" key="5">
    <source>
        <dbReference type="ARBA" id="ARBA00023242"/>
    </source>
</evidence>
<dbReference type="Gene3D" id="1.10.274.30">
    <property type="entry name" value="MRG domain"/>
    <property type="match status" value="1"/>
</dbReference>
<keyword evidence="3" id="KW-0805">Transcription regulation</keyword>
<keyword evidence="5" id="KW-0539">Nucleus</keyword>
<dbReference type="EMBL" id="HBUF01237391">
    <property type="protein sequence ID" value="CAG6675643.1"/>
    <property type="molecule type" value="Transcribed_RNA"/>
</dbReference>
<accession>A0A8D8WWY7</accession>
<evidence type="ECO:0000256" key="2">
    <source>
        <dbReference type="ARBA" id="ARBA00022853"/>
    </source>
</evidence>
<dbReference type="PANTHER" id="PTHR10880">
    <property type="entry name" value="MORTALITY FACTOR 4-LIKE PROTEIN"/>
    <property type="match status" value="1"/>
</dbReference>